<name>A0A0P9EEE2_RHOGW</name>
<comment type="similarity">
    <text evidence="2 10">Belongs to the glutamate--cysteine ligase type 3 family.</text>
</comment>
<dbReference type="GO" id="GO:0017109">
    <property type="term" value="C:glutamate-cysteine ligase complex"/>
    <property type="evidence" value="ECO:0007669"/>
    <property type="project" value="TreeGrafter"/>
</dbReference>
<dbReference type="Gene3D" id="3.30.590.50">
    <property type="match status" value="2"/>
</dbReference>
<comment type="pathway">
    <text evidence="1 10">Sulfur metabolism; glutathione biosynthesis; glutathione from L-cysteine and L-glutamate: step 1/2.</text>
</comment>
<feature type="compositionally biased region" description="Low complexity" evidence="11">
    <location>
        <begin position="91"/>
        <end position="104"/>
    </location>
</feature>
<protein>
    <recommendedName>
        <fullName evidence="3 10">Glutamate--cysteine ligase</fullName>
        <ecNumber evidence="3 10">6.3.2.2</ecNumber>
    </recommendedName>
    <alternativeName>
        <fullName evidence="9 10">Gamma-ECS</fullName>
    </alternativeName>
    <alternativeName>
        <fullName evidence="8 10">Gamma-glutamylcysteine synthetase</fullName>
    </alternativeName>
</protein>
<dbReference type="EMBL" id="KQ474091">
    <property type="protein sequence ID" value="KPV71745.1"/>
    <property type="molecule type" value="Genomic_DNA"/>
</dbReference>
<keyword evidence="5 10" id="KW-0317">Glutathione biosynthesis</keyword>
<dbReference type="PANTHER" id="PTHR11164:SF0">
    <property type="entry name" value="GLUTAMATE--CYSTEINE LIGASE CATALYTIC SUBUNIT"/>
    <property type="match status" value="1"/>
</dbReference>
<evidence type="ECO:0000256" key="11">
    <source>
        <dbReference type="SAM" id="MobiDB-lite"/>
    </source>
</evidence>
<dbReference type="STRING" id="578459.A0A0P9EEE2"/>
<dbReference type="FunFam" id="3.30.590.50:FF:000001">
    <property type="entry name" value="Glutamate-cysteine ligase Gcs1"/>
    <property type="match status" value="1"/>
</dbReference>
<dbReference type="PANTHER" id="PTHR11164">
    <property type="entry name" value="GLUTAMATE CYSTEINE LIGASE"/>
    <property type="match status" value="1"/>
</dbReference>
<dbReference type="OrthoDB" id="7939818at2759"/>
<dbReference type="GO" id="GO:0006750">
    <property type="term" value="P:glutathione biosynthetic process"/>
    <property type="evidence" value="ECO:0007669"/>
    <property type="project" value="UniProtKB-UniRule"/>
</dbReference>
<feature type="compositionally biased region" description="Low complexity" evidence="11">
    <location>
        <begin position="598"/>
        <end position="613"/>
    </location>
</feature>
<proteinExistence type="inferred from homology"/>
<dbReference type="GO" id="GO:0004357">
    <property type="term" value="F:glutamate-cysteine ligase activity"/>
    <property type="evidence" value="ECO:0007669"/>
    <property type="project" value="UniProtKB-UniRule"/>
</dbReference>
<dbReference type="EC" id="6.3.2.2" evidence="3 10"/>
<keyword evidence="4 10" id="KW-0436">Ligase</keyword>
<comment type="catalytic activity">
    <reaction evidence="10">
        <text>L-cysteine + L-glutamate + ATP = gamma-L-glutamyl-L-cysteine + ADP + phosphate + H(+)</text>
        <dbReference type="Rhea" id="RHEA:13285"/>
        <dbReference type="ChEBI" id="CHEBI:15378"/>
        <dbReference type="ChEBI" id="CHEBI:29985"/>
        <dbReference type="ChEBI" id="CHEBI:30616"/>
        <dbReference type="ChEBI" id="CHEBI:35235"/>
        <dbReference type="ChEBI" id="CHEBI:43474"/>
        <dbReference type="ChEBI" id="CHEBI:58173"/>
        <dbReference type="ChEBI" id="CHEBI:456216"/>
        <dbReference type="EC" id="6.3.2.2"/>
    </reaction>
</comment>
<evidence type="ECO:0000256" key="6">
    <source>
        <dbReference type="ARBA" id="ARBA00022741"/>
    </source>
</evidence>
<feature type="region of interest" description="Disordered" evidence="11">
    <location>
        <begin position="532"/>
        <end position="654"/>
    </location>
</feature>
<feature type="compositionally biased region" description="Low complexity" evidence="11">
    <location>
        <begin position="542"/>
        <end position="560"/>
    </location>
</feature>
<dbReference type="Proteomes" id="UP000053890">
    <property type="component" value="Unassembled WGS sequence"/>
</dbReference>
<evidence type="ECO:0000256" key="8">
    <source>
        <dbReference type="ARBA" id="ARBA00030585"/>
    </source>
</evidence>
<dbReference type="AlphaFoldDB" id="A0A0P9EEE2"/>
<dbReference type="Pfam" id="PF03074">
    <property type="entry name" value="GCS"/>
    <property type="match status" value="2"/>
</dbReference>
<evidence type="ECO:0000256" key="3">
    <source>
        <dbReference type="ARBA" id="ARBA00012220"/>
    </source>
</evidence>
<sequence>MGLLALGTPLAWSDAAKHADYVREHGIEQLLHIWERLKDRTGDRLLWGDEVEYLVISYDDEGKNARLSLRQTEILEDLQADAQERRDKGKAAASDAEAGAAPGGDCSSVGGAEACIPVFHPEYGRYMLESTPGAPYGATLSDLLLVEGNMRFRRQLAKSRMKPHEVPLTLTVFPRLGAEGVFTDPYFKPGGGVARSLFLPDEIINQHVRFPTLTANIRRRRGSKVAINMPVFVDDKTPRPFVDPTVPRDRNDWPEDKNARDGAALDDHIYMDAMGFGMGCCCLQITFQACSVGEARRMYDAFVPVGPIMLALSAAAPIFRGWLADVDCRWDVIAGSVDDRTEEERGIKPLQHDRFKIPKSRYDSVDCYIADSPSNRPEYNDNDMPIDPKIRDRLVDRGMDPLLATHFAHLFIRDPIVIFEETMCQDDEKSSDHFENIQSTNWQTVRFKPPPPGSPIGWRVEFRSMEVQLTDYENAAFSVFVVLLTRAIMSLGLNFYLPISKVDENMHRAHQRDAIHTQKFFFRKNLFDPKPGRPCDPPFDAPMPSSSTSASASAMGSAASVNAQVPVDEPHPALAQNGDGGAPGSNGVLHARERKESGASSSSASGASSSAEAPPSPRTCCSSHASHAPSRAASPSAGGSSSSFADQQQPQAEPAFGPVEDEYAEFTLNEIINGAPAQGFPGLIGVVRIYLDGLEREGRVGDDVRKGIERSLELIRRRADGSLVTLATYIRRFVRSHPLYMHDSHVSQEINYDLVRALDEIERGERAAPELLPAGWRDEYATGGGFERACGDVLGHQKGANGAGAAADLVKEAVEVGASVVEDKGLCVGPMEPAPPAQA</sequence>
<keyword evidence="7 10" id="KW-0067">ATP-binding</keyword>
<evidence type="ECO:0000256" key="9">
    <source>
        <dbReference type="ARBA" id="ARBA00032122"/>
    </source>
</evidence>
<gene>
    <name evidence="12" type="ORF">RHOBADRAFT_56366</name>
</gene>
<evidence type="ECO:0000256" key="7">
    <source>
        <dbReference type="ARBA" id="ARBA00022840"/>
    </source>
</evidence>
<dbReference type="GO" id="GO:0005524">
    <property type="term" value="F:ATP binding"/>
    <property type="evidence" value="ECO:0007669"/>
    <property type="project" value="UniProtKB-UniRule"/>
</dbReference>
<dbReference type="UniPathway" id="UPA00142">
    <property type="reaction ID" value="UER00209"/>
</dbReference>
<accession>A0A0P9EEE2</accession>
<evidence type="ECO:0000313" key="13">
    <source>
        <dbReference type="Proteomes" id="UP000053890"/>
    </source>
</evidence>
<evidence type="ECO:0000256" key="4">
    <source>
        <dbReference type="ARBA" id="ARBA00022598"/>
    </source>
</evidence>
<evidence type="ECO:0000256" key="2">
    <source>
        <dbReference type="ARBA" id="ARBA00008100"/>
    </source>
</evidence>
<dbReference type="OMA" id="ATWMRRF"/>
<dbReference type="GeneID" id="28978758"/>
<dbReference type="Gene3D" id="1.10.8.960">
    <property type="match status" value="1"/>
</dbReference>
<evidence type="ECO:0000256" key="5">
    <source>
        <dbReference type="ARBA" id="ARBA00022684"/>
    </source>
</evidence>
<reference evidence="12 13" key="1">
    <citation type="journal article" date="2015" name="Front. Microbiol.">
        <title>Genome sequence of the plant growth promoting endophytic yeast Rhodotorula graminis WP1.</title>
        <authorList>
            <person name="Firrincieli A."/>
            <person name="Otillar R."/>
            <person name="Salamov A."/>
            <person name="Schmutz J."/>
            <person name="Khan Z."/>
            <person name="Redman R.S."/>
            <person name="Fleck N.D."/>
            <person name="Lindquist E."/>
            <person name="Grigoriev I.V."/>
            <person name="Doty S.L."/>
        </authorList>
    </citation>
    <scope>NUCLEOTIDE SEQUENCE [LARGE SCALE GENOMIC DNA]</scope>
    <source>
        <strain evidence="12 13">WP1</strain>
    </source>
</reference>
<feature type="region of interest" description="Disordered" evidence="11">
    <location>
        <begin position="83"/>
        <end position="106"/>
    </location>
</feature>
<feature type="compositionally biased region" description="Low complexity" evidence="11">
    <location>
        <begin position="622"/>
        <end position="643"/>
    </location>
</feature>
<dbReference type="SUPFAM" id="SSF55931">
    <property type="entry name" value="Glutamine synthetase/guanido kinase"/>
    <property type="match status" value="1"/>
</dbReference>
<keyword evidence="6 10" id="KW-0547">Nucleotide-binding</keyword>
<evidence type="ECO:0000313" key="12">
    <source>
        <dbReference type="EMBL" id="KPV71745.1"/>
    </source>
</evidence>
<dbReference type="FunFam" id="3.30.590.50:FF:000002">
    <property type="entry name" value="Glutamate--cysteine ligase catalytic subunit"/>
    <property type="match status" value="1"/>
</dbReference>
<dbReference type="RefSeq" id="XP_018267794.1">
    <property type="nucleotide sequence ID" value="XM_018418311.1"/>
</dbReference>
<evidence type="ECO:0000256" key="10">
    <source>
        <dbReference type="RuleBase" id="RU367135"/>
    </source>
</evidence>
<keyword evidence="13" id="KW-1185">Reference proteome</keyword>
<dbReference type="InterPro" id="IPR014746">
    <property type="entry name" value="Gln_synth/guanido_kin_cat_dom"/>
</dbReference>
<evidence type="ECO:0000256" key="1">
    <source>
        <dbReference type="ARBA" id="ARBA00005006"/>
    </source>
</evidence>
<dbReference type="InterPro" id="IPR004308">
    <property type="entry name" value="GCS"/>
</dbReference>
<organism evidence="12 13">
    <name type="scientific">Rhodotorula graminis (strain WP1)</name>
    <dbReference type="NCBI Taxonomy" id="578459"/>
    <lineage>
        <taxon>Eukaryota</taxon>
        <taxon>Fungi</taxon>
        <taxon>Dikarya</taxon>
        <taxon>Basidiomycota</taxon>
        <taxon>Pucciniomycotina</taxon>
        <taxon>Microbotryomycetes</taxon>
        <taxon>Sporidiobolales</taxon>
        <taxon>Sporidiobolaceae</taxon>
        <taxon>Rhodotorula</taxon>
    </lineage>
</organism>